<evidence type="ECO:0000313" key="10">
    <source>
        <dbReference type="Proteomes" id="UP001528673"/>
    </source>
</evidence>
<dbReference type="InterPro" id="IPR045028">
    <property type="entry name" value="DinG/Rad3-like"/>
</dbReference>
<dbReference type="InterPro" id="IPR006555">
    <property type="entry name" value="ATP-dep_Helicase_C"/>
</dbReference>
<evidence type="ECO:0000256" key="6">
    <source>
        <dbReference type="ARBA" id="ARBA00044969"/>
    </source>
</evidence>
<dbReference type="Proteomes" id="UP001528673">
    <property type="component" value="Unassembled WGS sequence"/>
</dbReference>
<evidence type="ECO:0000256" key="2">
    <source>
        <dbReference type="ARBA" id="ARBA00022741"/>
    </source>
</evidence>
<dbReference type="EMBL" id="JAQSIP010000001">
    <property type="protein sequence ID" value="MDD0837237.1"/>
    <property type="molecule type" value="Genomic_DNA"/>
</dbReference>
<protein>
    <recommendedName>
        <fullName evidence="6">DNA 5'-3' helicase</fullName>
        <ecNumber evidence="6">5.6.2.3</ecNumber>
    </recommendedName>
</protein>
<evidence type="ECO:0000256" key="3">
    <source>
        <dbReference type="ARBA" id="ARBA00022801"/>
    </source>
</evidence>
<sequence length="691" mass="75286">MTGLDSLAGLLGPGGTLQQLEPGFQPRAGQLQLAEAVAQVLRHGGVLVAEAGTGVGKTYAYLLPALLSGQRVLLSTATRNLQDQLSTRDLPRLMGWLGLSRRVAVLKGRNSYLCTHRLSQARREGHYLDDAALRQLAQVERWALGTRSGDLAELPELDDASPLIPLVTSTRDNCLGARCAGWQGCHVNEARRLALAAEVVVVNHHLFFADQQLRDTGVAELLPQVQAVIFDEAHRLNEIGVQFMGRQFSTRGWRQLSAALLEEGTRWARGFQPWPELASLMERQVRDFEAWVGAAARRPEARLLWLGASPEGLDPAAWRQRLLGLDALLARAEQALQLTQEAAPELRRLAQRVLETRQRLRGFMDDGQGPAVRWLETGRHTRLLEVPLNIGAKLSDLLKPEVAAPGGGPASGPVSVGGRPPPAWVFTSATLGVDEGLSWFTQPCGLADLATVLRVDSPFDYARQAAWHVPEGLPDAQDPEHAWALSQWLLSPVRLLRGRTLVLATSLRALGELARGLQEGLQGTGIEVLVQGQGSRRRLLERFRQGATGTPCVLVASGAFWEGVDVPGEALQMLVIDKLPFPVPDDPLVLARSAELKAQGRTPFQDYVLPETAMALKQGVGRLIRSEHDRGVLILADERLHQRSYGRRLMAALPAMPCLADQAALMDALAALSSPQAWLTRSSTTDPRPCS</sequence>
<comment type="caution">
    <text evidence="9">The sequence shown here is derived from an EMBL/GenBank/DDBJ whole genome shotgun (WGS) entry which is preliminary data.</text>
</comment>
<dbReference type="SMART" id="SM00487">
    <property type="entry name" value="DEXDc"/>
    <property type="match status" value="1"/>
</dbReference>
<feature type="domain" description="Helicase ATP-binding" evidence="8">
    <location>
        <begin position="16"/>
        <end position="301"/>
    </location>
</feature>
<reference evidence="9 10" key="1">
    <citation type="submission" date="2023-02" db="EMBL/GenBank/DDBJ databases">
        <title>Bacterial whole genomic sequence of Curvibacter sp. HBC61.</title>
        <authorList>
            <person name="Le V."/>
            <person name="Ko S.-R."/>
            <person name="Ahn C.-Y."/>
            <person name="Oh H.-M."/>
        </authorList>
    </citation>
    <scope>NUCLEOTIDE SEQUENCE [LARGE SCALE GENOMIC DNA]</scope>
    <source>
        <strain evidence="9 10">HBC61</strain>
    </source>
</reference>
<organism evidence="9 10">
    <name type="scientific">Curvibacter cyanobacteriorum</name>
    <dbReference type="NCBI Taxonomy" id="3026422"/>
    <lineage>
        <taxon>Bacteria</taxon>
        <taxon>Pseudomonadati</taxon>
        <taxon>Pseudomonadota</taxon>
        <taxon>Betaproteobacteria</taxon>
        <taxon>Burkholderiales</taxon>
        <taxon>Comamonadaceae</taxon>
        <taxon>Curvibacter</taxon>
    </lineage>
</organism>
<comment type="cofactor">
    <cofactor evidence="1">
        <name>[4Fe-4S] cluster</name>
        <dbReference type="ChEBI" id="CHEBI:49883"/>
    </cofactor>
</comment>
<name>A0ABT5MT68_9BURK</name>
<dbReference type="SUPFAM" id="SSF52540">
    <property type="entry name" value="P-loop containing nucleoside triphosphate hydrolases"/>
    <property type="match status" value="2"/>
</dbReference>
<dbReference type="PANTHER" id="PTHR11472">
    <property type="entry name" value="DNA REPAIR DEAD HELICASE RAD3/XP-D SUBFAMILY MEMBER"/>
    <property type="match status" value="1"/>
</dbReference>
<dbReference type="InterPro" id="IPR014001">
    <property type="entry name" value="Helicase_ATP-bd"/>
</dbReference>
<dbReference type="PROSITE" id="PS51193">
    <property type="entry name" value="HELICASE_ATP_BIND_2"/>
    <property type="match status" value="1"/>
</dbReference>
<dbReference type="PANTHER" id="PTHR11472:SF34">
    <property type="entry name" value="REGULATOR OF TELOMERE ELONGATION HELICASE 1"/>
    <property type="match status" value="1"/>
</dbReference>
<keyword evidence="4" id="KW-0067">ATP-binding</keyword>
<dbReference type="RefSeq" id="WP_273948204.1">
    <property type="nucleotide sequence ID" value="NZ_JAQSIP010000001.1"/>
</dbReference>
<dbReference type="InterPro" id="IPR011545">
    <property type="entry name" value="DEAD/DEAH_box_helicase_dom"/>
</dbReference>
<accession>A0ABT5MT68</accession>
<dbReference type="Pfam" id="PF00270">
    <property type="entry name" value="DEAD"/>
    <property type="match status" value="1"/>
</dbReference>
<dbReference type="SMART" id="SM00491">
    <property type="entry name" value="HELICc2"/>
    <property type="match status" value="1"/>
</dbReference>
<comment type="catalytic activity">
    <reaction evidence="7">
        <text>ATP + H2O = ADP + phosphate + H(+)</text>
        <dbReference type="Rhea" id="RHEA:13065"/>
        <dbReference type="ChEBI" id="CHEBI:15377"/>
        <dbReference type="ChEBI" id="CHEBI:15378"/>
        <dbReference type="ChEBI" id="CHEBI:30616"/>
        <dbReference type="ChEBI" id="CHEBI:43474"/>
        <dbReference type="ChEBI" id="CHEBI:456216"/>
        <dbReference type="EC" id="5.6.2.3"/>
    </reaction>
</comment>
<keyword evidence="10" id="KW-1185">Reference proteome</keyword>
<dbReference type="Pfam" id="PF13307">
    <property type="entry name" value="Helicase_C_2"/>
    <property type="match status" value="1"/>
</dbReference>
<evidence type="ECO:0000313" key="9">
    <source>
        <dbReference type="EMBL" id="MDD0837237.1"/>
    </source>
</evidence>
<dbReference type="EC" id="5.6.2.3" evidence="6"/>
<dbReference type="Gene3D" id="3.40.50.300">
    <property type="entry name" value="P-loop containing nucleotide triphosphate hydrolases"/>
    <property type="match status" value="2"/>
</dbReference>
<dbReference type="GO" id="GO:0004386">
    <property type="term" value="F:helicase activity"/>
    <property type="evidence" value="ECO:0007669"/>
    <property type="project" value="UniProtKB-KW"/>
</dbReference>
<evidence type="ECO:0000256" key="7">
    <source>
        <dbReference type="ARBA" id="ARBA00048954"/>
    </source>
</evidence>
<gene>
    <name evidence="9" type="ORF">PSQ40_01510</name>
</gene>
<evidence type="ECO:0000259" key="8">
    <source>
        <dbReference type="PROSITE" id="PS51193"/>
    </source>
</evidence>
<keyword evidence="3" id="KW-0378">Hydrolase</keyword>
<evidence type="ECO:0000256" key="1">
    <source>
        <dbReference type="ARBA" id="ARBA00001966"/>
    </source>
</evidence>
<keyword evidence="9" id="KW-0347">Helicase</keyword>
<keyword evidence="2" id="KW-0547">Nucleotide-binding</keyword>
<comment type="similarity">
    <text evidence="5">Belongs to the helicase family. DinG subfamily.</text>
</comment>
<evidence type="ECO:0000256" key="5">
    <source>
        <dbReference type="ARBA" id="ARBA00038058"/>
    </source>
</evidence>
<dbReference type="InterPro" id="IPR027417">
    <property type="entry name" value="P-loop_NTPase"/>
</dbReference>
<dbReference type="InterPro" id="IPR014013">
    <property type="entry name" value="Helic_SF1/SF2_ATP-bd_DinG/Rad3"/>
</dbReference>
<proteinExistence type="inferred from homology"/>
<evidence type="ECO:0000256" key="4">
    <source>
        <dbReference type="ARBA" id="ARBA00022840"/>
    </source>
</evidence>